<evidence type="ECO:0000313" key="3">
    <source>
        <dbReference type="EMBL" id="CAL2102147.1"/>
    </source>
</evidence>
<name>A0ABP1EXF7_9FLAO</name>
<dbReference type="PANTHER" id="PTHR33619">
    <property type="entry name" value="POLYSACCHARIDE EXPORT PROTEIN GFCE-RELATED"/>
    <property type="match status" value="1"/>
</dbReference>
<comment type="caution">
    <text evidence="3">The sequence shown here is derived from an EMBL/GenBank/DDBJ whole genome shotgun (WGS) entry which is preliminary data.</text>
</comment>
<dbReference type="InterPro" id="IPR049712">
    <property type="entry name" value="Poly_export"/>
</dbReference>
<dbReference type="PROSITE" id="PS51257">
    <property type="entry name" value="PROKAR_LIPOPROTEIN"/>
    <property type="match status" value="1"/>
</dbReference>
<keyword evidence="1" id="KW-0732">Signal</keyword>
<gene>
    <name evidence="3" type="ORF">T190423A01A_10710</name>
</gene>
<sequence>MQKIKKTLFFVIYTLIFTSCVSKKKIVYFQNDKTPTQEVKAYETVFKPGDILNISISSLDPVASKPFNLIQGSSETAKPVDYLIDNNGNIEFPLLGQIKLGGLTRSEALKYFKEKLDPDYIKNPTVNIRISNFTITVLGDVKSPGNYIIPNEKVTIIEAIGFAGDLNISGIRNIEVKREVDNKITTYSLDLKSDKIFSSPAYYLQQNDIVYIEPNKAKSQGASYNQNTGLFISVGSILISLITILTR</sequence>
<dbReference type="RefSeq" id="WP_348714391.1">
    <property type="nucleotide sequence ID" value="NZ_CAXJIO010000010.1"/>
</dbReference>
<feature type="domain" description="Polysaccharide export protein N-terminal" evidence="2">
    <location>
        <begin position="41"/>
        <end position="130"/>
    </location>
</feature>
<protein>
    <submittedName>
        <fullName evidence="3">Polysaccharide biosynthesis/export protein</fullName>
    </submittedName>
</protein>
<dbReference type="EMBL" id="CAXJIO010000010">
    <property type="protein sequence ID" value="CAL2102147.1"/>
    <property type="molecule type" value="Genomic_DNA"/>
</dbReference>
<keyword evidence="4" id="KW-1185">Reference proteome</keyword>
<dbReference type="Pfam" id="PF02563">
    <property type="entry name" value="Poly_export"/>
    <property type="match status" value="1"/>
</dbReference>
<reference evidence="3 4" key="1">
    <citation type="submission" date="2024-05" db="EMBL/GenBank/DDBJ databases">
        <authorList>
            <person name="Duchaud E."/>
        </authorList>
    </citation>
    <scope>NUCLEOTIDE SEQUENCE [LARGE SCALE GENOMIC DNA]</scope>
    <source>
        <strain evidence="3">Ena-SAMPLE-TAB-13-05-2024-13:56:06:370-140308</strain>
    </source>
</reference>
<organism evidence="3 4">
    <name type="scientific">Tenacibaculum polynesiense</name>
    <dbReference type="NCBI Taxonomy" id="3137857"/>
    <lineage>
        <taxon>Bacteria</taxon>
        <taxon>Pseudomonadati</taxon>
        <taxon>Bacteroidota</taxon>
        <taxon>Flavobacteriia</taxon>
        <taxon>Flavobacteriales</taxon>
        <taxon>Flavobacteriaceae</taxon>
        <taxon>Tenacibaculum</taxon>
    </lineage>
</organism>
<dbReference type="PANTHER" id="PTHR33619:SF3">
    <property type="entry name" value="POLYSACCHARIDE EXPORT PROTEIN GFCE-RELATED"/>
    <property type="match status" value="1"/>
</dbReference>
<dbReference type="Proteomes" id="UP001497527">
    <property type="component" value="Unassembled WGS sequence"/>
</dbReference>
<evidence type="ECO:0000313" key="4">
    <source>
        <dbReference type="Proteomes" id="UP001497527"/>
    </source>
</evidence>
<accession>A0ABP1EXF7</accession>
<evidence type="ECO:0000259" key="2">
    <source>
        <dbReference type="Pfam" id="PF02563"/>
    </source>
</evidence>
<evidence type="ECO:0000256" key="1">
    <source>
        <dbReference type="ARBA" id="ARBA00022729"/>
    </source>
</evidence>
<proteinExistence type="predicted"/>
<dbReference type="Gene3D" id="3.30.1950.10">
    <property type="entry name" value="wza like domain"/>
    <property type="match status" value="1"/>
</dbReference>
<dbReference type="InterPro" id="IPR003715">
    <property type="entry name" value="Poly_export_N"/>
</dbReference>